<keyword evidence="3" id="KW-0645">Protease</keyword>
<dbReference type="GO" id="GO:0006508">
    <property type="term" value="P:proteolysis"/>
    <property type="evidence" value="ECO:0007669"/>
    <property type="project" value="UniProtKB-KW"/>
</dbReference>
<dbReference type="InterPro" id="IPR009003">
    <property type="entry name" value="Peptidase_S1_PA"/>
</dbReference>
<dbReference type="Proteomes" id="UP000317199">
    <property type="component" value="Chromosome"/>
</dbReference>
<feature type="region of interest" description="Disordered" evidence="2">
    <location>
        <begin position="1"/>
        <end position="28"/>
    </location>
</feature>
<dbReference type="PANTHER" id="PTHR15462">
    <property type="entry name" value="SERINE PROTEASE"/>
    <property type="match status" value="1"/>
</dbReference>
<organism evidence="3 4">
    <name type="scientific">Marilutibacter alkalisoli</name>
    <dbReference type="NCBI Taxonomy" id="2591633"/>
    <lineage>
        <taxon>Bacteria</taxon>
        <taxon>Pseudomonadati</taxon>
        <taxon>Pseudomonadota</taxon>
        <taxon>Gammaproteobacteria</taxon>
        <taxon>Lysobacterales</taxon>
        <taxon>Lysobacteraceae</taxon>
        <taxon>Marilutibacter</taxon>
    </lineage>
</organism>
<sequence length="302" mass="32736">MEAASEASDAQEDLPRGPAGAEAGGAAPPFADYLARQHFPRAWEVMEAMDEDEKKEALDDYSIESDGSYPYYRFTGNYYTSRWKVPPWNKVGKLYFKKPNGSSSYCTANVASGNSVILTAAHCVYTRGQGWNSNFVFVPADRYGEAPYGSYGWTMATVSPNWISNGGRRWDLAAIKLANNPSSGLPVTSYVGWLGRSWNQPYSEYHLSVGYASNLSTQYTHACYGMTGYSSAEGADVLVQGCDMTYGSSGGGWLRNYTHNSHSGNHVNAVVSGPHIGSFGSAYVGPRFSSNNLVPVCNAIGC</sequence>
<dbReference type="AlphaFoldDB" id="A0A514BS41"/>
<dbReference type="OrthoDB" id="8392384at2"/>
<gene>
    <name evidence="3" type="ORF">FKV23_08895</name>
</gene>
<evidence type="ECO:0000313" key="4">
    <source>
        <dbReference type="Proteomes" id="UP000317199"/>
    </source>
</evidence>
<evidence type="ECO:0000256" key="1">
    <source>
        <dbReference type="ARBA" id="ARBA00022729"/>
    </source>
</evidence>
<dbReference type="InterPro" id="IPR043504">
    <property type="entry name" value="Peptidase_S1_PA_chymotrypsin"/>
</dbReference>
<dbReference type="GO" id="GO:0004252">
    <property type="term" value="F:serine-type endopeptidase activity"/>
    <property type="evidence" value="ECO:0007669"/>
    <property type="project" value="InterPro"/>
</dbReference>
<evidence type="ECO:0000313" key="3">
    <source>
        <dbReference type="EMBL" id="QDH70197.1"/>
    </source>
</evidence>
<proteinExistence type="predicted"/>
<evidence type="ECO:0000256" key="2">
    <source>
        <dbReference type="SAM" id="MobiDB-lite"/>
    </source>
</evidence>
<keyword evidence="3" id="KW-0378">Hydrolase</keyword>
<dbReference type="PROSITE" id="PS00134">
    <property type="entry name" value="TRYPSIN_HIS"/>
    <property type="match status" value="1"/>
</dbReference>
<dbReference type="SUPFAM" id="SSF50494">
    <property type="entry name" value="Trypsin-like serine proteases"/>
    <property type="match status" value="1"/>
</dbReference>
<dbReference type="InterPro" id="IPR050966">
    <property type="entry name" value="Glutamyl_endopeptidase"/>
</dbReference>
<protein>
    <submittedName>
        <fullName evidence="3">Trypsin-like serine protease</fullName>
    </submittedName>
</protein>
<accession>A0A514BS41</accession>
<feature type="compositionally biased region" description="Low complexity" evidence="2">
    <location>
        <begin position="16"/>
        <end position="28"/>
    </location>
</feature>
<dbReference type="KEGG" id="lyj:FKV23_08895"/>
<dbReference type="EMBL" id="CP041242">
    <property type="protein sequence ID" value="QDH70197.1"/>
    <property type="molecule type" value="Genomic_DNA"/>
</dbReference>
<keyword evidence="1" id="KW-0732">Signal</keyword>
<dbReference type="Gene3D" id="2.40.10.10">
    <property type="entry name" value="Trypsin-like serine proteases"/>
    <property type="match status" value="2"/>
</dbReference>
<dbReference type="RefSeq" id="WP_141623532.1">
    <property type="nucleotide sequence ID" value="NZ_CP041242.1"/>
</dbReference>
<keyword evidence="4" id="KW-1185">Reference proteome</keyword>
<name>A0A514BS41_9GAMM</name>
<dbReference type="InterPro" id="IPR018114">
    <property type="entry name" value="TRYPSIN_HIS"/>
</dbReference>
<reference evidence="3 4" key="1">
    <citation type="submission" date="2019-06" db="EMBL/GenBank/DDBJ databases">
        <title>Lysobacter alkalisoli sp. nov. isolated from saline-alkali soil.</title>
        <authorList>
            <person name="Sun J.-Q."/>
            <person name="Xu L."/>
        </authorList>
    </citation>
    <scope>NUCLEOTIDE SEQUENCE [LARGE SCALE GENOMIC DNA]</scope>
    <source>
        <strain evidence="3 4">SJ-36</strain>
    </source>
</reference>